<dbReference type="InterPro" id="IPR046268">
    <property type="entry name" value="DUF6301"/>
</dbReference>
<reference evidence="1" key="1">
    <citation type="journal article" date="2014" name="Int. J. Syst. Evol. Microbiol.">
        <title>Complete genome sequence of Corynebacterium casei LMG S-19264T (=DSM 44701T), isolated from a smear-ripened cheese.</title>
        <authorList>
            <consortium name="US DOE Joint Genome Institute (JGI-PGF)"/>
            <person name="Walter F."/>
            <person name="Albersmeier A."/>
            <person name="Kalinowski J."/>
            <person name="Ruckert C."/>
        </authorList>
    </citation>
    <scope>NUCLEOTIDE SEQUENCE</scope>
    <source>
        <strain evidence="1">JCM 4637</strain>
    </source>
</reference>
<organism evidence="1 2">
    <name type="scientific">Streptomyces finlayi</name>
    <dbReference type="NCBI Taxonomy" id="67296"/>
    <lineage>
        <taxon>Bacteria</taxon>
        <taxon>Bacillati</taxon>
        <taxon>Actinomycetota</taxon>
        <taxon>Actinomycetes</taxon>
        <taxon>Kitasatosporales</taxon>
        <taxon>Streptomycetaceae</taxon>
        <taxon>Streptomyces</taxon>
    </lineage>
</organism>
<proteinExistence type="predicted"/>
<sequence length="180" mass="20776">MPSLRLRMTQWNALSGAKVVELALRLRSLECTWEIGATPSARRSSACPRRVPVIRPQWELLDTGLERDARAAALWAREQEEELVERVQLRLTDYDFSDEWDRTHDTFVRMATALCAALGDPTARRPGSPAEIHWDDTDTKLLLEHTGSSVYLERVTHHRLDLDEEVRRMDEIEEEEEGLL</sequence>
<reference evidence="1" key="2">
    <citation type="submission" date="2020-09" db="EMBL/GenBank/DDBJ databases">
        <authorList>
            <person name="Sun Q."/>
            <person name="Ohkuma M."/>
        </authorList>
    </citation>
    <scope>NUCLEOTIDE SEQUENCE</scope>
    <source>
        <strain evidence="1">JCM 4637</strain>
    </source>
</reference>
<dbReference type="Pfam" id="PF19818">
    <property type="entry name" value="DUF6301"/>
    <property type="match status" value="1"/>
</dbReference>
<dbReference type="Proteomes" id="UP000638353">
    <property type="component" value="Unassembled WGS sequence"/>
</dbReference>
<dbReference type="AlphaFoldDB" id="A0A918WW75"/>
<evidence type="ECO:0000313" key="2">
    <source>
        <dbReference type="Proteomes" id="UP000638353"/>
    </source>
</evidence>
<protein>
    <submittedName>
        <fullName evidence="1">Uncharacterized protein</fullName>
    </submittedName>
</protein>
<evidence type="ECO:0000313" key="1">
    <source>
        <dbReference type="EMBL" id="GHC89406.1"/>
    </source>
</evidence>
<name>A0A918WW75_9ACTN</name>
<comment type="caution">
    <text evidence="1">The sequence shown here is derived from an EMBL/GenBank/DDBJ whole genome shotgun (WGS) entry which is preliminary data.</text>
</comment>
<dbReference type="EMBL" id="BMVC01000004">
    <property type="protein sequence ID" value="GHC89406.1"/>
    <property type="molecule type" value="Genomic_DNA"/>
</dbReference>
<accession>A0A918WW75</accession>
<gene>
    <name evidence="1" type="ORF">GCM10010334_22430</name>
</gene>